<feature type="non-terminal residue" evidence="1">
    <location>
        <position position="112"/>
    </location>
</feature>
<dbReference type="AlphaFoldDB" id="A0A1B6E743"/>
<feature type="non-terminal residue" evidence="1">
    <location>
        <position position="1"/>
    </location>
</feature>
<dbReference type="EMBL" id="GEDC01003569">
    <property type="protein sequence ID" value="JAS33729.1"/>
    <property type="molecule type" value="Transcribed_RNA"/>
</dbReference>
<sequence length="112" mass="13212">VLACFAPVVFCITNEKTRSDADTSEYTELSQYQTYNQQLNRGLSPQQQSQILKDVQQHRFQVPASQQNPYYDPQYNGQFSGEAQYIPNQYNNQQQFIKQPAQNQYFEDPRYK</sequence>
<organism evidence="1">
    <name type="scientific">Clastoptera arizonana</name>
    <name type="common">Arizona spittle bug</name>
    <dbReference type="NCBI Taxonomy" id="38151"/>
    <lineage>
        <taxon>Eukaryota</taxon>
        <taxon>Metazoa</taxon>
        <taxon>Ecdysozoa</taxon>
        <taxon>Arthropoda</taxon>
        <taxon>Hexapoda</taxon>
        <taxon>Insecta</taxon>
        <taxon>Pterygota</taxon>
        <taxon>Neoptera</taxon>
        <taxon>Paraneoptera</taxon>
        <taxon>Hemiptera</taxon>
        <taxon>Auchenorrhyncha</taxon>
        <taxon>Cercopoidea</taxon>
        <taxon>Clastopteridae</taxon>
        <taxon>Clastoptera</taxon>
    </lineage>
</organism>
<name>A0A1B6E743_9HEMI</name>
<proteinExistence type="predicted"/>
<protein>
    <submittedName>
        <fullName evidence="1">Uncharacterized protein</fullName>
    </submittedName>
</protein>
<accession>A0A1B6E743</accession>
<gene>
    <name evidence="1" type="ORF">g.45459</name>
</gene>
<evidence type="ECO:0000313" key="1">
    <source>
        <dbReference type="EMBL" id="JAS33729.1"/>
    </source>
</evidence>
<reference evidence="1" key="1">
    <citation type="submission" date="2015-12" db="EMBL/GenBank/DDBJ databases">
        <title>De novo transcriptome assembly of four potential Pierce s Disease insect vectors from Arizona vineyards.</title>
        <authorList>
            <person name="Tassone E.E."/>
        </authorList>
    </citation>
    <scope>NUCLEOTIDE SEQUENCE</scope>
</reference>